<name>A0A7J9N0S9_GOSSC</name>
<dbReference type="AlphaFoldDB" id="A0A7J9N0S9"/>
<evidence type="ECO:0000313" key="1">
    <source>
        <dbReference type="EMBL" id="MBA0876199.1"/>
    </source>
</evidence>
<accession>A0A7J9N0S9</accession>
<protein>
    <submittedName>
        <fullName evidence="1">Uncharacterized protein</fullName>
    </submittedName>
</protein>
<comment type="caution">
    <text evidence="1">The sequence shown here is derived from an EMBL/GenBank/DDBJ whole genome shotgun (WGS) entry which is preliminary data.</text>
</comment>
<dbReference type="EMBL" id="JABFAF010264006">
    <property type="protein sequence ID" value="MBA0876199.1"/>
    <property type="molecule type" value="Genomic_DNA"/>
</dbReference>
<reference evidence="1 2" key="1">
    <citation type="journal article" date="2019" name="Genome Biol. Evol.">
        <title>Insights into the evolution of the New World diploid cottons (Gossypium, subgenus Houzingenia) based on genome sequencing.</title>
        <authorList>
            <person name="Grover C.E."/>
            <person name="Arick M.A. 2nd"/>
            <person name="Thrash A."/>
            <person name="Conover J.L."/>
            <person name="Sanders W.S."/>
            <person name="Peterson D.G."/>
            <person name="Frelichowski J.E."/>
            <person name="Scheffler J.A."/>
            <person name="Scheffler B.E."/>
            <person name="Wendel J.F."/>
        </authorList>
    </citation>
    <scope>NUCLEOTIDE SEQUENCE [LARGE SCALE GENOMIC DNA]</scope>
    <source>
        <strain evidence="1">1</strain>
        <tissue evidence="1">Leaf</tissue>
    </source>
</reference>
<dbReference type="Proteomes" id="UP000593576">
    <property type="component" value="Unassembled WGS sequence"/>
</dbReference>
<sequence>MSNRSLYYGPEPSGRYHSGRARILTLCQDLQAKGQSQVNSSYGA</sequence>
<organism evidence="1 2">
    <name type="scientific">Gossypium schwendimanii</name>
    <name type="common">Cotton</name>
    <dbReference type="NCBI Taxonomy" id="34291"/>
    <lineage>
        <taxon>Eukaryota</taxon>
        <taxon>Viridiplantae</taxon>
        <taxon>Streptophyta</taxon>
        <taxon>Embryophyta</taxon>
        <taxon>Tracheophyta</taxon>
        <taxon>Spermatophyta</taxon>
        <taxon>Magnoliopsida</taxon>
        <taxon>eudicotyledons</taxon>
        <taxon>Gunneridae</taxon>
        <taxon>Pentapetalae</taxon>
        <taxon>rosids</taxon>
        <taxon>malvids</taxon>
        <taxon>Malvales</taxon>
        <taxon>Malvaceae</taxon>
        <taxon>Malvoideae</taxon>
        <taxon>Gossypium</taxon>
    </lineage>
</organism>
<evidence type="ECO:0000313" key="2">
    <source>
        <dbReference type="Proteomes" id="UP000593576"/>
    </source>
</evidence>
<gene>
    <name evidence="1" type="ORF">Goshw_024379</name>
</gene>
<proteinExistence type="predicted"/>
<dbReference type="OrthoDB" id="1001470at2759"/>
<keyword evidence="2" id="KW-1185">Reference proteome</keyword>